<accession>A0A5C3L3G0</accession>
<dbReference type="Proteomes" id="UP000307440">
    <property type="component" value="Unassembled WGS sequence"/>
</dbReference>
<dbReference type="OrthoDB" id="3263748at2759"/>
<feature type="compositionally biased region" description="Acidic residues" evidence="1">
    <location>
        <begin position="95"/>
        <end position="105"/>
    </location>
</feature>
<feature type="compositionally biased region" description="Acidic residues" evidence="1">
    <location>
        <begin position="180"/>
        <end position="200"/>
    </location>
</feature>
<evidence type="ECO:0000256" key="1">
    <source>
        <dbReference type="SAM" id="MobiDB-lite"/>
    </source>
</evidence>
<dbReference type="STRING" id="230819.A0A5C3L3G0"/>
<proteinExistence type="predicted"/>
<evidence type="ECO:0000313" key="2">
    <source>
        <dbReference type="EMBL" id="TFK27377.1"/>
    </source>
</evidence>
<feature type="region of interest" description="Disordered" evidence="1">
    <location>
        <begin position="172"/>
        <end position="213"/>
    </location>
</feature>
<dbReference type="EMBL" id="ML210165">
    <property type="protein sequence ID" value="TFK27377.1"/>
    <property type="molecule type" value="Genomic_DNA"/>
</dbReference>
<reference evidence="2 3" key="1">
    <citation type="journal article" date="2019" name="Nat. Ecol. Evol.">
        <title>Megaphylogeny resolves global patterns of mushroom evolution.</title>
        <authorList>
            <person name="Varga T."/>
            <person name="Krizsan K."/>
            <person name="Foldi C."/>
            <person name="Dima B."/>
            <person name="Sanchez-Garcia M."/>
            <person name="Sanchez-Ramirez S."/>
            <person name="Szollosi G.J."/>
            <person name="Szarkandi J.G."/>
            <person name="Papp V."/>
            <person name="Albert L."/>
            <person name="Andreopoulos W."/>
            <person name="Angelini C."/>
            <person name="Antonin V."/>
            <person name="Barry K.W."/>
            <person name="Bougher N.L."/>
            <person name="Buchanan P."/>
            <person name="Buyck B."/>
            <person name="Bense V."/>
            <person name="Catcheside P."/>
            <person name="Chovatia M."/>
            <person name="Cooper J."/>
            <person name="Damon W."/>
            <person name="Desjardin D."/>
            <person name="Finy P."/>
            <person name="Geml J."/>
            <person name="Haridas S."/>
            <person name="Hughes K."/>
            <person name="Justo A."/>
            <person name="Karasinski D."/>
            <person name="Kautmanova I."/>
            <person name="Kiss B."/>
            <person name="Kocsube S."/>
            <person name="Kotiranta H."/>
            <person name="LaButti K.M."/>
            <person name="Lechner B.E."/>
            <person name="Liimatainen K."/>
            <person name="Lipzen A."/>
            <person name="Lukacs Z."/>
            <person name="Mihaltcheva S."/>
            <person name="Morgado L.N."/>
            <person name="Niskanen T."/>
            <person name="Noordeloos M.E."/>
            <person name="Ohm R.A."/>
            <person name="Ortiz-Santana B."/>
            <person name="Ovrebo C."/>
            <person name="Racz N."/>
            <person name="Riley R."/>
            <person name="Savchenko A."/>
            <person name="Shiryaev A."/>
            <person name="Soop K."/>
            <person name="Spirin V."/>
            <person name="Szebenyi C."/>
            <person name="Tomsovsky M."/>
            <person name="Tulloss R.E."/>
            <person name="Uehling J."/>
            <person name="Grigoriev I.V."/>
            <person name="Vagvolgyi C."/>
            <person name="Papp T."/>
            <person name="Martin F.M."/>
            <person name="Miettinen O."/>
            <person name="Hibbett D.S."/>
            <person name="Nagy L.G."/>
        </authorList>
    </citation>
    <scope>NUCLEOTIDE SEQUENCE [LARGE SCALE GENOMIC DNA]</scope>
    <source>
        <strain evidence="2 3">CBS 121175</strain>
    </source>
</reference>
<evidence type="ECO:0000313" key="3">
    <source>
        <dbReference type="Proteomes" id="UP000307440"/>
    </source>
</evidence>
<sequence>MSTEFNNLFALARNKLHVSFQKDSSLHRWVLLKNSILNSPTLVSHTVSEDEDDGADEALGSVAAHNFMFPNLLDAPKQQVHASEDQWLDSLLETLGDDDDDDYAADSETQMASSADDDEEQLFSPSVSPMSSLDDLPAVSYPVIAPYPPFHPAVSYAFAFVNSSLSSLPPPYEDPLPFSDDVDDMPVPDAIEDTSDDESDSPPTPSMAGSRSSLFSDDQVLDAASVPLPPDPSRLRHATPRVVFSQDPCFTHHLSFDNHPFPFSADDVHSTYNPYQEC</sequence>
<protein>
    <submittedName>
        <fullName evidence="2">Uncharacterized protein</fullName>
    </submittedName>
</protein>
<keyword evidence="3" id="KW-1185">Reference proteome</keyword>
<organism evidence="2 3">
    <name type="scientific">Coprinopsis marcescibilis</name>
    <name type="common">Agaric fungus</name>
    <name type="synonym">Psathyrella marcescibilis</name>
    <dbReference type="NCBI Taxonomy" id="230819"/>
    <lineage>
        <taxon>Eukaryota</taxon>
        <taxon>Fungi</taxon>
        <taxon>Dikarya</taxon>
        <taxon>Basidiomycota</taxon>
        <taxon>Agaricomycotina</taxon>
        <taxon>Agaricomycetes</taxon>
        <taxon>Agaricomycetidae</taxon>
        <taxon>Agaricales</taxon>
        <taxon>Agaricineae</taxon>
        <taxon>Psathyrellaceae</taxon>
        <taxon>Coprinopsis</taxon>
    </lineage>
</organism>
<dbReference type="AlphaFoldDB" id="A0A5C3L3G0"/>
<feature type="region of interest" description="Disordered" evidence="1">
    <location>
        <begin position="94"/>
        <end position="129"/>
    </location>
</feature>
<name>A0A5C3L3G0_COPMA</name>
<gene>
    <name evidence="2" type="ORF">FA15DRAFT_685904</name>
</gene>